<protein>
    <submittedName>
        <fullName evidence="2">Uncharacterized protein</fullName>
    </submittedName>
</protein>
<feature type="chain" id="PRO_5043328756" evidence="1">
    <location>
        <begin position="30"/>
        <end position="292"/>
    </location>
</feature>
<dbReference type="EMBL" id="JAVHNS010000007">
    <property type="protein sequence ID" value="KAK6349066.1"/>
    <property type="molecule type" value="Genomic_DNA"/>
</dbReference>
<dbReference type="AlphaFoldDB" id="A0AAV9USV5"/>
<proteinExistence type="predicted"/>
<evidence type="ECO:0000256" key="1">
    <source>
        <dbReference type="SAM" id="SignalP"/>
    </source>
</evidence>
<keyword evidence="3" id="KW-1185">Reference proteome</keyword>
<reference evidence="2 3" key="1">
    <citation type="submission" date="2019-10" db="EMBL/GenBank/DDBJ databases">
        <authorList>
            <person name="Palmer J.M."/>
        </authorList>
    </citation>
    <scope>NUCLEOTIDE SEQUENCE [LARGE SCALE GENOMIC DNA]</scope>
    <source>
        <strain evidence="2 3">TWF730</strain>
    </source>
</reference>
<organism evidence="2 3">
    <name type="scientific">Orbilia blumenaviensis</name>
    <dbReference type="NCBI Taxonomy" id="1796055"/>
    <lineage>
        <taxon>Eukaryota</taxon>
        <taxon>Fungi</taxon>
        <taxon>Dikarya</taxon>
        <taxon>Ascomycota</taxon>
        <taxon>Pezizomycotina</taxon>
        <taxon>Orbiliomycetes</taxon>
        <taxon>Orbiliales</taxon>
        <taxon>Orbiliaceae</taxon>
        <taxon>Orbilia</taxon>
    </lineage>
</organism>
<dbReference type="Proteomes" id="UP001373714">
    <property type="component" value="Unassembled WGS sequence"/>
</dbReference>
<accession>A0AAV9USV5</accession>
<evidence type="ECO:0000313" key="2">
    <source>
        <dbReference type="EMBL" id="KAK6349066.1"/>
    </source>
</evidence>
<feature type="signal peptide" evidence="1">
    <location>
        <begin position="1"/>
        <end position="29"/>
    </location>
</feature>
<sequence>MEAPKSTPVAATVALLVLLLFSGPRGVEGRSLEVIQSRRQFDLAKGGFGGPLETRLTKFLDTEPEWTEAGCLDLPISDKTWVVDRIDYNPSNVNPDFRWFLKSIVLFPGPNCKTTYHGAPPPPIRIDIENFDDLSSAPSWLQERNYPYFGITYDPEVDPGTVTILDPQKLLGRPMSIKEKLDAMWDKGFGYLEKLEAEEADREQRVNFDELAISPRKRQELEVEARRTMSKLETTQYDIWPQYQFFGKVSIRLEWDKEVFHVDPNEEWTNRIDLGEETITGYAGSFIDGISD</sequence>
<comment type="caution">
    <text evidence="2">The sequence shown here is derived from an EMBL/GenBank/DDBJ whole genome shotgun (WGS) entry which is preliminary data.</text>
</comment>
<name>A0AAV9USV5_9PEZI</name>
<evidence type="ECO:0000313" key="3">
    <source>
        <dbReference type="Proteomes" id="UP001373714"/>
    </source>
</evidence>
<keyword evidence="1" id="KW-0732">Signal</keyword>
<gene>
    <name evidence="2" type="ORF">TWF730_009826</name>
</gene>